<dbReference type="GO" id="GO:0003677">
    <property type="term" value="F:DNA binding"/>
    <property type="evidence" value="ECO:0007669"/>
    <property type="project" value="InterPro"/>
</dbReference>
<feature type="compositionally biased region" description="Low complexity" evidence="1">
    <location>
        <begin position="85"/>
        <end position="100"/>
    </location>
</feature>
<evidence type="ECO:0000256" key="1">
    <source>
        <dbReference type="SAM" id="MobiDB-lite"/>
    </source>
</evidence>
<dbReference type="GO" id="GO:0046983">
    <property type="term" value="F:protein dimerization activity"/>
    <property type="evidence" value="ECO:0007669"/>
    <property type="project" value="InterPro"/>
</dbReference>
<dbReference type="InterPro" id="IPR012337">
    <property type="entry name" value="RNaseH-like_sf"/>
</dbReference>
<evidence type="ECO:0000313" key="4">
    <source>
        <dbReference type="EMBL" id="BAF09827.1"/>
    </source>
</evidence>
<organism evidence="4 5">
    <name type="scientific">Oryza sativa subsp. japonica</name>
    <name type="common">Rice</name>
    <dbReference type="NCBI Taxonomy" id="39947"/>
    <lineage>
        <taxon>Eukaryota</taxon>
        <taxon>Viridiplantae</taxon>
        <taxon>Streptophyta</taxon>
        <taxon>Embryophyta</taxon>
        <taxon>Tracheophyta</taxon>
        <taxon>Spermatophyta</taxon>
        <taxon>Magnoliopsida</taxon>
        <taxon>Liliopsida</taxon>
        <taxon>Poales</taxon>
        <taxon>Poaceae</taxon>
        <taxon>BOP clade</taxon>
        <taxon>Oryzoideae</taxon>
        <taxon>Oryzeae</taxon>
        <taxon>Oryzinae</taxon>
        <taxon>Oryza</taxon>
        <taxon>Oryza sativa</taxon>
    </lineage>
</organism>
<dbReference type="Proteomes" id="UP000000763">
    <property type="component" value="Chromosome 2"/>
</dbReference>
<reference evidence="4 5" key="1">
    <citation type="journal article" date="2005" name="Nature">
        <title>The map-based sequence of the rice genome.</title>
        <authorList>
            <consortium name="International rice genome sequencing project (IRGSP)"/>
            <person name="Matsumoto T."/>
            <person name="Wu J."/>
            <person name="Kanamori H."/>
            <person name="Katayose Y."/>
            <person name="Fujisawa M."/>
            <person name="Namiki N."/>
            <person name="Mizuno H."/>
            <person name="Yamamoto K."/>
            <person name="Antonio B.A."/>
            <person name="Baba T."/>
            <person name="Sakata K."/>
            <person name="Nagamura Y."/>
            <person name="Aoki H."/>
            <person name="Arikawa K."/>
            <person name="Arita K."/>
            <person name="Bito T."/>
            <person name="Chiden Y."/>
            <person name="Fujitsuka N."/>
            <person name="Fukunaka R."/>
            <person name="Hamada M."/>
            <person name="Harada C."/>
            <person name="Hayashi A."/>
            <person name="Hijishita S."/>
            <person name="Honda M."/>
            <person name="Hosokawa S."/>
            <person name="Ichikawa Y."/>
            <person name="Idonuma A."/>
            <person name="Iijima M."/>
            <person name="Ikeda M."/>
            <person name="Ikeno M."/>
            <person name="Ito K."/>
            <person name="Ito S."/>
            <person name="Ito T."/>
            <person name="Ito Y."/>
            <person name="Ito Y."/>
            <person name="Iwabuchi A."/>
            <person name="Kamiya K."/>
            <person name="Karasawa W."/>
            <person name="Kurita K."/>
            <person name="Katagiri S."/>
            <person name="Kikuta A."/>
            <person name="Kobayashi H."/>
            <person name="Kobayashi N."/>
            <person name="Machita K."/>
            <person name="Maehara T."/>
            <person name="Masukawa M."/>
            <person name="Mizubayashi T."/>
            <person name="Mukai Y."/>
            <person name="Nagasaki H."/>
            <person name="Nagata Y."/>
            <person name="Naito S."/>
            <person name="Nakashima M."/>
            <person name="Nakama Y."/>
            <person name="Nakamichi Y."/>
            <person name="Nakamura M."/>
            <person name="Meguro A."/>
            <person name="Negishi M."/>
            <person name="Ohta I."/>
            <person name="Ohta T."/>
            <person name="Okamoto M."/>
            <person name="Ono N."/>
            <person name="Saji S."/>
            <person name="Sakaguchi M."/>
            <person name="Sakai K."/>
            <person name="Shibata M."/>
            <person name="Shimokawa T."/>
            <person name="Song J."/>
            <person name="Takazaki Y."/>
            <person name="Terasawa K."/>
            <person name="Tsugane M."/>
            <person name="Tsuji K."/>
            <person name="Ueda S."/>
            <person name="Waki K."/>
            <person name="Yamagata H."/>
            <person name="Yamamoto M."/>
            <person name="Yamamoto S."/>
            <person name="Yamane H."/>
            <person name="Yoshiki S."/>
            <person name="Yoshihara R."/>
            <person name="Yukawa K."/>
            <person name="Zhong H."/>
            <person name="Yano M."/>
            <person name="Yuan Q."/>
            <person name="Ouyang S."/>
            <person name="Liu J."/>
            <person name="Jones K.M."/>
            <person name="Gansberger K."/>
            <person name="Moffat K."/>
            <person name="Hill J."/>
            <person name="Bera J."/>
            <person name="Fadrosh D."/>
            <person name="Jin S."/>
            <person name="Johri S."/>
            <person name="Kim M."/>
            <person name="Overton L."/>
            <person name="Reardon M."/>
            <person name="Tsitrin T."/>
            <person name="Vuong H."/>
            <person name="Weaver B."/>
            <person name="Ciecko A."/>
            <person name="Tallon L."/>
            <person name="Jackson J."/>
            <person name="Pai G."/>
            <person name="Aken S.V."/>
            <person name="Utterback T."/>
            <person name="Reidmuller S."/>
            <person name="Feldblyum T."/>
            <person name="Hsiao J."/>
            <person name="Zismann V."/>
            <person name="Iobst S."/>
            <person name="de Vazeille A.R."/>
            <person name="Buell C.R."/>
            <person name="Ying K."/>
            <person name="Li Y."/>
            <person name="Lu T."/>
            <person name="Huang Y."/>
            <person name="Zhao Q."/>
            <person name="Feng Q."/>
            <person name="Zhang L."/>
            <person name="Zhu J."/>
            <person name="Weng Q."/>
            <person name="Mu J."/>
            <person name="Lu Y."/>
            <person name="Fan D."/>
            <person name="Liu Y."/>
            <person name="Guan J."/>
            <person name="Zhang Y."/>
            <person name="Yu S."/>
            <person name="Liu X."/>
            <person name="Zhang Y."/>
            <person name="Hong G."/>
            <person name="Han B."/>
            <person name="Choisne N."/>
            <person name="Demange N."/>
            <person name="Orjeda G."/>
            <person name="Samain S."/>
            <person name="Cattolico L."/>
            <person name="Pelletier E."/>
            <person name="Couloux A."/>
            <person name="Segurens B."/>
            <person name="Wincker P."/>
            <person name="D'Hont A."/>
            <person name="Scarpelli C."/>
            <person name="Weissenbach J."/>
            <person name="Salanoubat M."/>
            <person name="Quetier F."/>
            <person name="Yu Y."/>
            <person name="Kim H.R."/>
            <person name="Rambo T."/>
            <person name="Currie J."/>
            <person name="Collura K."/>
            <person name="Luo M."/>
            <person name="Yang T."/>
            <person name="Ammiraju J.S.S."/>
            <person name="Engler F."/>
            <person name="Soderlund C."/>
            <person name="Wing R.A."/>
            <person name="Palmer L.E."/>
            <person name="de la Bastide M."/>
            <person name="Spiegel L."/>
            <person name="Nascimento L."/>
            <person name="Zutavern T."/>
            <person name="O'Shaughnessy A."/>
            <person name="Dike S."/>
            <person name="Dedhia N."/>
            <person name="Preston R."/>
            <person name="Balija V."/>
            <person name="McCombie W.R."/>
            <person name="Chow T."/>
            <person name="Chen H."/>
            <person name="Chung M."/>
            <person name="Chen C."/>
            <person name="Shaw J."/>
            <person name="Wu H."/>
            <person name="Hsiao K."/>
            <person name="Chao Y."/>
            <person name="Chu M."/>
            <person name="Cheng C."/>
            <person name="Hour A."/>
            <person name="Lee P."/>
            <person name="Lin S."/>
            <person name="Lin Y."/>
            <person name="Liou J."/>
            <person name="Liu S."/>
            <person name="Hsing Y."/>
            <person name="Raghuvanshi S."/>
            <person name="Mohanty A."/>
            <person name="Bharti A.K."/>
            <person name="Gaur A."/>
            <person name="Gupta V."/>
            <person name="Kumar D."/>
            <person name="Ravi V."/>
            <person name="Vij S."/>
            <person name="Kapur A."/>
            <person name="Khurana P."/>
            <person name="Khurana P."/>
            <person name="Khurana J.P."/>
            <person name="Tyagi A.K."/>
            <person name="Gaikwad K."/>
            <person name="Singh A."/>
            <person name="Dalal V."/>
            <person name="Srivastava S."/>
            <person name="Dixit A."/>
            <person name="Pal A.K."/>
            <person name="Ghazi I.A."/>
            <person name="Yadav M."/>
            <person name="Pandit A."/>
            <person name="Bhargava A."/>
            <person name="Sureshbabu K."/>
            <person name="Batra K."/>
            <person name="Sharma T.R."/>
            <person name="Mohapatra T."/>
            <person name="Singh N.K."/>
            <person name="Messing J."/>
            <person name="Nelson A.B."/>
            <person name="Fuks G."/>
            <person name="Kavchok S."/>
            <person name="Keizer G."/>
            <person name="Linton E."/>
            <person name="Llaca V."/>
            <person name="Song R."/>
            <person name="Tanyolac B."/>
            <person name="Young S."/>
            <person name="Ho-Il K."/>
            <person name="Hahn J.H."/>
            <person name="Sangsakoo G."/>
            <person name="Vanavichit A."/>
            <person name="de Mattos Luiz.A.T."/>
            <person name="Zimmer P.D."/>
            <person name="Malone G."/>
            <person name="Dellagostin O."/>
            <person name="de Oliveira A.C."/>
            <person name="Bevan M."/>
            <person name="Bancroft I."/>
            <person name="Minx P."/>
            <person name="Cordum H."/>
            <person name="Wilson R."/>
            <person name="Cheng Z."/>
            <person name="Jin W."/>
            <person name="Jiang J."/>
            <person name="Leong S.A."/>
            <person name="Iwama H."/>
            <person name="Gojobori T."/>
            <person name="Itoh T."/>
            <person name="Niimura Y."/>
            <person name="Fujii Y."/>
            <person name="Habara T."/>
            <person name="Sakai H."/>
            <person name="Sato Y."/>
            <person name="Wilson G."/>
            <person name="Kumar K."/>
            <person name="McCouch S."/>
            <person name="Juretic N."/>
            <person name="Hoen D."/>
            <person name="Wright S."/>
            <person name="Bruskiewich R."/>
            <person name="Bureau T."/>
            <person name="Miyao A."/>
            <person name="Hirochika H."/>
            <person name="Nishikawa T."/>
            <person name="Kadowaki K."/>
            <person name="Sugiura M."/>
            <person name="Burr B."/>
            <person name="Sasaki T."/>
        </authorList>
    </citation>
    <scope>NUCLEOTIDE SEQUENCE [LARGE SCALE GENOMIC DNA]</scope>
    <source>
        <strain evidence="5">cv. Nipponbare</strain>
    </source>
</reference>
<dbReference type="Pfam" id="PF14372">
    <property type="entry name" value="hAT-like_RNase-H"/>
    <property type="match status" value="1"/>
</dbReference>
<dbReference type="PANTHER" id="PTHR23272">
    <property type="entry name" value="BED FINGER-RELATED"/>
    <property type="match status" value="1"/>
</dbReference>
<feature type="region of interest" description="Disordered" evidence="1">
    <location>
        <begin position="77"/>
        <end position="122"/>
    </location>
</feature>
<dbReference type="SUPFAM" id="SSF53098">
    <property type="entry name" value="Ribonuclease H-like"/>
    <property type="match status" value="1"/>
</dbReference>
<feature type="compositionally biased region" description="Acidic residues" evidence="1">
    <location>
        <begin position="108"/>
        <end position="119"/>
    </location>
</feature>
<dbReference type="SUPFAM" id="SSF57667">
    <property type="entry name" value="beta-beta-alpha zinc fingers"/>
    <property type="match status" value="1"/>
</dbReference>
<reference evidence="5" key="2">
    <citation type="journal article" date="2008" name="Nucleic Acids Res.">
        <title>The rice annotation project database (RAP-DB): 2008 update.</title>
        <authorList>
            <consortium name="The rice annotation project (RAP)"/>
        </authorList>
    </citation>
    <scope>GENOME REANNOTATION</scope>
    <source>
        <strain evidence="5">cv. Nipponbare</strain>
    </source>
</reference>
<sequence>MASPSPLLSSDDDARSGSSNSGAKACSRPPQPPIKRTTTRQKAILQEHLLLRLRQELLLLQELQKLHLPPTAFTTNSTAGTGCGSSSQQESQSLPPQAESVNDSEPIQVEDDEPEDDSENFGTKRKLTSVVWKDFKKVKVCGDVKTECLHCHKRLGGKSSNGTSHLHDHLKICTLRKIKMGPKTLAQSSLSEEEWAFASEAKEQIRKWAVCGDSTIEEMSVEMIQKFDKYWKDIQGPMGLATILDPRFKIDYLLGFIETITGQSSEECATKVAEVKDTLYDLMEYEVEDDEDNTESSAPPLVNSDLLSSITARVTSRTPAAIRVKSELDRYLEDELVSINTENFKILDWWKVVGTSFPTLRKVARDIFAIPVSTVASESAFSTSGRVLSEHRSRLTSELLEALMCSQDWLQNKYRDCF</sequence>
<evidence type="ECO:0000259" key="2">
    <source>
        <dbReference type="Pfam" id="PF05699"/>
    </source>
</evidence>
<dbReference type="InterPro" id="IPR036236">
    <property type="entry name" value="Znf_C2H2_sf"/>
</dbReference>
<dbReference type="EMBL" id="AP008208">
    <property type="protein sequence ID" value="BAF09827.1"/>
    <property type="molecule type" value="Genomic_DNA"/>
</dbReference>
<accession>Q0DY61</accession>
<feature type="region of interest" description="Disordered" evidence="1">
    <location>
        <begin position="1"/>
        <end position="39"/>
    </location>
</feature>
<evidence type="ECO:0000259" key="3">
    <source>
        <dbReference type="Pfam" id="PF14372"/>
    </source>
</evidence>
<dbReference type="KEGG" id="dosa:Os02g0713600"/>
<evidence type="ECO:0000313" key="5">
    <source>
        <dbReference type="Proteomes" id="UP000000763"/>
    </source>
</evidence>
<protein>
    <submittedName>
        <fullName evidence="4">Os02g0713600 protein</fullName>
    </submittedName>
</protein>
<dbReference type="PANTHER" id="PTHR23272:SF187">
    <property type="entry name" value="AC9 TRANSPOSASE-RELATED"/>
    <property type="match status" value="1"/>
</dbReference>
<dbReference type="InterPro" id="IPR025525">
    <property type="entry name" value="hAT-like_transposase_RNase-H"/>
</dbReference>
<gene>
    <name evidence="4" type="ordered locus">Os02g0713600</name>
</gene>
<dbReference type="Pfam" id="PF05699">
    <property type="entry name" value="Dimer_Tnp_hAT"/>
    <property type="match status" value="1"/>
</dbReference>
<feature type="domain" description="hAT-like transposase RNase-H fold" evidence="3">
    <location>
        <begin position="200"/>
        <end position="282"/>
    </location>
</feature>
<proteinExistence type="predicted"/>
<name>Q0DY61_ORYSJ</name>
<dbReference type="SMART" id="SM00614">
    <property type="entry name" value="ZnF_BED"/>
    <property type="match status" value="1"/>
</dbReference>
<dbReference type="AlphaFoldDB" id="Q0DY61"/>
<dbReference type="InterPro" id="IPR008906">
    <property type="entry name" value="HATC_C_dom"/>
</dbReference>
<feature type="domain" description="HAT C-terminal dimerisation" evidence="2">
    <location>
        <begin position="327"/>
        <end position="410"/>
    </location>
</feature>